<organism evidence="1 2">
    <name type="scientific">Mycolicibacterium pulveris</name>
    <name type="common">Mycobacterium pulveris</name>
    <dbReference type="NCBI Taxonomy" id="36813"/>
    <lineage>
        <taxon>Bacteria</taxon>
        <taxon>Bacillati</taxon>
        <taxon>Actinomycetota</taxon>
        <taxon>Actinomycetes</taxon>
        <taxon>Mycobacteriales</taxon>
        <taxon>Mycobacteriaceae</taxon>
        <taxon>Mycolicibacterium</taxon>
    </lineage>
</organism>
<dbReference type="SUPFAM" id="SSF160379">
    <property type="entry name" value="SP0830-like"/>
    <property type="match status" value="1"/>
</dbReference>
<dbReference type="Gene3D" id="3.30.70.1280">
    <property type="entry name" value="SP0830-like domains"/>
    <property type="match status" value="1"/>
</dbReference>
<dbReference type="PANTHER" id="PTHR36439:SF1">
    <property type="entry name" value="DUF1697 DOMAIN-CONTAINING PROTEIN"/>
    <property type="match status" value="1"/>
</dbReference>
<dbReference type="Proteomes" id="UP000467252">
    <property type="component" value="Chromosome"/>
</dbReference>
<dbReference type="InterPro" id="IPR012545">
    <property type="entry name" value="DUF1697"/>
</dbReference>
<gene>
    <name evidence="1" type="ORF">MPUL_35470</name>
</gene>
<evidence type="ECO:0000313" key="2">
    <source>
        <dbReference type="Proteomes" id="UP000467252"/>
    </source>
</evidence>
<accession>A0A7I7UPB4</accession>
<keyword evidence="2" id="KW-1185">Reference proteome</keyword>
<dbReference type="AlphaFoldDB" id="A0A7I7UPB4"/>
<sequence length="184" mass="20471">MGRAYGLYDRIVTRYAAFLRGVNVGGVNLKMADVAEALEVAGFTDVRTILASGNVLLDSSADVAAVRRRAEKALRDRFGYDAWVLAYDLDTVRAISDAYPFEREVEGHHSYVTFVTDPQVLDELARLADDAGDLERIQRGDGVIYWQVARTATVGSVMGKTMSKKRYKSSTTTRNLRTVEKVLR</sequence>
<dbReference type="Gene3D" id="3.30.70.1260">
    <property type="entry name" value="bacterial protein sp0830 like"/>
    <property type="match status" value="1"/>
</dbReference>
<dbReference type="PIRSF" id="PIRSF008502">
    <property type="entry name" value="UCP008502"/>
    <property type="match status" value="1"/>
</dbReference>
<dbReference type="PANTHER" id="PTHR36439">
    <property type="entry name" value="BLL4334 PROTEIN"/>
    <property type="match status" value="1"/>
</dbReference>
<evidence type="ECO:0000313" key="1">
    <source>
        <dbReference type="EMBL" id="BBY82389.1"/>
    </source>
</evidence>
<reference evidence="1 2" key="1">
    <citation type="journal article" date="2019" name="Emerg. Microbes Infect.">
        <title>Comprehensive subspecies identification of 175 nontuberculous mycobacteria species based on 7547 genomic profiles.</title>
        <authorList>
            <person name="Matsumoto Y."/>
            <person name="Kinjo T."/>
            <person name="Motooka D."/>
            <person name="Nabeya D."/>
            <person name="Jung N."/>
            <person name="Uechi K."/>
            <person name="Horii T."/>
            <person name="Iida T."/>
            <person name="Fujita J."/>
            <person name="Nakamura S."/>
        </authorList>
    </citation>
    <scope>NUCLEOTIDE SEQUENCE [LARGE SCALE GENOMIC DNA]</scope>
    <source>
        <strain evidence="1 2">JCM 6370</strain>
    </source>
</reference>
<dbReference type="EMBL" id="AP022599">
    <property type="protein sequence ID" value="BBY82389.1"/>
    <property type="molecule type" value="Genomic_DNA"/>
</dbReference>
<name>A0A7I7UPB4_MYCPV</name>
<proteinExistence type="predicted"/>
<dbReference type="Pfam" id="PF08002">
    <property type="entry name" value="DUF1697"/>
    <property type="match status" value="1"/>
</dbReference>
<protein>
    <submittedName>
        <fullName evidence="1">Pyridoxamine 5'-phosphate oxidase</fullName>
    </submittedName>
</protein>